<proteinExistence type="predicted"/>
<organism evidence="1 2">
    <name type="scientific">Pseudomonas syringae pv. actinidiae ICMP 18807</name>
    <dbReference type="NCBI Taxonomy" id="1194404"/>
    <lineage>
        <taxon>Bacteria</taxon>
        <taxon>Pseudomonadati</taxon>
        <taxon>Pseudomonadota</taxon>
        <taxon>Gammaproteobacteria</taxon>
        <taxon>Pseudomonadales</taxon>
        <taxon>Pseudomonadaceae</taxon>
        <taxon>Pseudomonas</taxon>
        <taxon>Pseudomonas syringae</taxon>
    </lineage>
</organism>
<dbReference type="AlphaFoldDB" id="S6WHR7"/>
<feature type="non-terminal residue" evidence="1">
    <location>
        <position position="110"/>
    </location>
</feature>
<reference evidence="1 2" key="1">
    <citation type="journal article" date="2013" name="PLoS Pathog.">
        <title>Genomic analysis of the Kiwifruit pathogen Pseudomonas syringae pv. actinidiae provides insight into the origins of an emergent plant disease.</title>
        <authorList>
            <person name="McCann H.C."/>
            <person name="Rikkerink E.H."/>
            <person name="Bertels F."/>
            <person name="Fiers M."/>
            <person name="Lu A."/>
            <person name="Rees-George J."/>
            <person name="Andersen M.T."/>
            <person name="Gleave A.P."/>
            <person name="Haubold B."/>
            <person name="Wohlers M.W."/>
            <person name="Guttman D.S."/>
            <person name="Wang P.W."/>
            <person name="Straub C."/>
            <person name="Vanneste J.L."/>
            <person name="Rainey P.B."/>
            <person name="Templeton M.D."/>
        </authorList>
    </citation>
    <scope>NUCLEOTIDE SEQUENCE [LARGE SCALE GENOMIC DNA]</scope>
    <source>
        <strain evidence="1 2">ICMP 18807</strain>
    </source>
</reference>
<dbReference type="Proteomes" id="UP000015729">
    <property type="component" value="Unassembled WGS sequence"/>
</dbReference>
<comment type="caution">
    <text evidence="1">The sequence shown here is derived from an EMBL/GenBank/DDBJ whole genome shotgun (WGS) entry which is preliminary data.</text>
</comment>
<dbReference type="EMBL" id="AOKG01000168">
    <property type="protein sequence ID" value="EPN63419.1"/>
    <property type="molecule type" value="Genomic_DNA"/>
</dbReference>
<accession>S6WHR7</accession>
<evidence type="ECO:0000313" key="1">
    <source>
        <dbReference type="EMBL" id="EPN63419.1"/>
    </source>
</evidence>
<evidence type="ECO:0000313" key="2">
    <source>
        <dbReference type="Proteomes" id="UP000015729"/>
    </source>
</evidence>
<name>S6WHR7_PSESF</name>
<dbReference type="PATRIC" id="fig|1194404.4.peg.482"/>
<gene>
    <name evidence="1" type="ORF">A244_02282</name>
</gene>
<protein>
    <submittedName>
        <fullName evidence="1">Uncharacterized protein</fullName>
    </submittedName>
</protein>
<sequence>MSAKKAVCSPKMNRLNCGLRGQVRSCTALLLILAEGRGNGLVREKGGVFPENESSFSSDDAFSEEMPALTTFGQNQKQCYGQRECSATVQRRASALSTGAAGAAFDYAHR</sequence>